<sequence>MPQISMTTFLDYIAATGTTRLRRISDAKKHYGQEYNPATDFYGPLRKRIVQTFEDGWDPNKFDVLLAEVTDPKKHDLYGACRNGLRKWAGVSGKKTIVWQAPKKVIWKSGDLEVNVSPELWVAVDGGPEIIKLYFKSDKLTQHKVNLSLRLLETTVGGNGTAVGILDLQRGKLFQQTTEPPDGIDLLLQSEAAGLATLWNSLP</sequence>
<dbReference type="RefSeq" id="WP_259314374.1">
    <property type="nucleotide sequence ID" value="NZ_CP087164.1"/>
</dbReference>
<accession>A0A9E7BZU6</accession>
<dbReference type="AlphaFoldDB" id="A0A9E7BZU6"/>
<reference evidence="1" key="1">
    <citation type="journal article" date="2022" name="Int. J. Syst. Evol. Microbiol.">
        <title>Pseudomonas aegrilactucae sp. nov. and Pseudomonas morbosilactucae sp. nov., pathogens causing bacterial rot of lettuce in Japan.</title>
        <authorList>
            <person name="Sawada H."/>
            <person name="Fujikawa T."/>
            <person name="Satou M."/>
        </authorList>
    </citation>
    <scope>NUCLEOTIDE SEQUENCE</scope>
    <source>
        <strain evidence="1">0166_1</strain>
    </source>
</reference>
<dbReference type="Proteomes" id="UP001162834">
    <property type="component" value="Chromosome"/>
</dbReference>
<evidence type="ECO:0000313" key="2">
    <source>
        <dbReference type="Proteomes" id="UP001162834"/>
    </source>
</evidence>
<dbReference type="EMBL" id="CP087164">
    <property type="protein sequence ID" value="UGS34708.1"/>
    <property type="molecule type" value="Genomic_DNA"/>
</dbReference>
<gene>
    <name evidence="1" type="ORF">DSM104329_01090</name>
</gene>
<name>A0A9E7BZU6_9ACTN</name>
<dbReference type="KEGG" id="sbae:DSM104329_01090"/>
<organism evidence="1 2">
    <name type="scientific">Capillimicrobium parvum</name>
    <dbReference type="NCBI Taxonomy" id="2884022"/>
    <lineage>
        <taxon>Bacteria</taxon>
        <taxon>Bacillati</taxon>
        <taxon>Actinomycetota</taxon>
        <taxon>Thermoleophilia</taxon>
        <taxon>Solirubrobacterales</taxon>
        <taxon>Capillimicrobiaceae</taxon>
        <taxon>Capillimicrobium</taxon>
    </lineage>
</organism>
<keyword evidence="2" id="KW-1185">Reference proteome</keyword>
<protein>
    <submittedName>
        <fullName evidence="1">Uncharacterized protein</fullName>
    </submittedName>
</protein>
<proteinExistence type="predicted"/>
<evidence type="ECO:0000313" key="1">
    <source>
        <dbReference type="EMBL" id="UGS34708.1"/>
    </source>
</evidence>